<comment type="caution">
    <text evidence="1">The sequence shown here is derived from an EMBL/GenBank/DDBJ whole genome shotgun (WGS) entry which is preliminary data.</text>
</comment>
<proteinExistence type="predicted"/>
<sequence>MPNITSMREMWTFLDAFTIASDGRERAVNQANEWGGMSRRLSMPVFTAWSDYTTYNKEAKTTRAQVGNSALQTSRVGTSNQEFWIAKAFEEHNGQAAFFVIHARDPEAHPRKVEEIESHRIFVGQLERDNEFTYLVAQPRQL</sequence>
<gene>
    <name evidence="1" type="ORF">J2W31_002348</name>
</gene>
<evidence type="ECO:0000313" key="2">
    <source>
        <dbReference type="Proteomes" id="UP001242045"/>
    </source>
</evidence>
<evidence type="ECO:0000313" key="1">
    <source>
        <dbReference type="EMBL" id="MDP9893237.1"/>
    </source>
</evidence>
<dbReference type="EMBL" id="JAUSRD010000004">
    <property type="protein sequence ID" value="MDP9893237.1"/>
    <property type="molecule type" value="Genomic_DNA"/>
</dbReference>
<organism evidence="1 2">
    <name type="scientific">Variovorax boronicumulans</name>
    <dbReference type="NCBI Taxonomy" id="436515"/>
    <lineage>
        <taxon>Bacteria</taxon>
        <taxon>Pseudomonadati</taxon>
        <taxon>Pseudomonadota</taxon>
        <taxon>Betaproteobacteria</taxon>
        <taxon>Burkholderiales</taxon>
        <taxon>Comamonadaceae</taxon>
        <taxon>Variovorax</taxon>
    </lineage>
</organism>
<dbReference type="AlphaFoldDB" id="A0AAW8CWB8"/>
<protein>
    <submittedName>
        <fullName evidence="1">Uncharacterized protein</fullName>
    </submittedName>
</protein>
<name>A0AAW8CWB8_9BURK</name>
<reference evidence="1" key="1">
    <citation type="submission" date="2023-07" db="EMBL/GenBank/DDBJ databases">
        <title>Sorghum-associated microbial communities from plants grown in Nebraska, USA.</title>
        <authorList>
            <person name="Schachtman D."/>
        </authorList>
    </citation>
    <scope>NUCLEOTIDE SEQUENCE</scope>
    <source>
        <strain evidence="1">DS3754</strain>
    </source>
</reference>
<accession>A0AAW8CWB8</accession>
<dbReference type="Proteomes" id="UP001242045">
    <property type="component" value="Unassembled WGS sequence"/>
</dbReference>
<dbReference type="RefSeq" id="WP_307684865.1">
    <property type="nucleotide sequence ID" value="NZ_JAUSRD010000004.1"/>
</dbReference>